<sequence length="366" mass="40979">MTPARRRSTDPLSFSLTIALLGALLALVPTGAPAAVAAESQQPEARLEVLRKPGLSKGWPDEVEIAFRVVGADDNDNLDVDCYFGGPRVTYVRCTHLGRGVFEYVGPAPSSWFFVDATQRSPDGSTLLFAWRKIAWTVDLDRPDVGDVPDRLRQRSVAKRRVAFRWKAVDDTRVTSVDVRVRRGASHARRPTWTRHGTLRGPDLRSTVVRLRRGESVCVQVRPHDQVGRVGSWHDVGCATRAYGLTRTRFSDDVRRIRGRRFSGGWAAILRDHGDVARVRARAGSRVALVVTRSRRTGIAVASLPGRRSRTIGFVTHRRGSARHGRVTELHWLRARRSGHVRVRGDLTRRVVVLEGVVVVPRWARR</sequence>
<organism evidence="2 3">
    <name type="scientific">Mumia flava</name>
    <dbReference type="NCBI Taxonomy" id="1348852"/>
    <lineage>
        <taxon>Bacteria</taxon>
        <taxon>Bacillati</taxon>
        <taxon>Actinomycetota</taxon>
        <taxon>Actinomycetes</taxon>
        <taxon>Propionibacteriales</taxon>
        <taxon>Nocardioidaceae</taxon>
        <taxon>Mumia</taxon>
    </lineage>
</organism>
<proteinExistence type="predicted"/>
<dbReference type="EMBL" id="PGEZ01000001">
    <property type="protein sequence ID" value="PJJ55944.1"/>
    <property type="molecule type" value="Genomic_DNA"/>
</dbReference>
<feature type="chain" id="PRO_5039388717" evidence="1">
    <location>
        <begin position="35"/>
        <end position="366"/>
    </location>
</feature>
<name>A0A0B2BID7_9ACTN</name>
<dbReference type="AlphaFoldDB" id="A0A0B2BID7"/>
<feature type="signal peptide" evidence="1">
    <location>
        <begin position="1"/>
        <end position="34"/>
    </location>
</feature>
<keyword evidence="1" id="KW-0732">Signal</keyword>
<evidence type="ECO:0000256" key="1">
    <source>
        <dbReference type="SAM" id="SignalP"/>
    </source>
</evidence>
<comment type="caution">
    <text evidence="2">The sequence shown here is derived from an EMBL/GenBank/DDBJ whole genome shotgun (WGS) entry which is preliminary data.</text>
</comment>
<reference evidence="2 3" key="1">
    <citation type="submission" date="2017-11" db="EMBL/GenBank/DDBJ databases">
        <title>Genomic Encyclopedia of Archaeal and Bacterial Type Strains, Phase II (KMG-II): From Individual Species to Whole Genera.</title>
        <authorList>
            <person name="Goeker M."/>
        </authorList>
    </citation>
    <scope>NUCLEOTIDE SEQUENCE [LARGE SCALE GENOMIC DNA]</scope>
    <source>
        <strain evidence="2 3">DSM 27763</strain>
    </source>
</reference>
<evidence type="ECO:0000313" key="2">
    <source>
        <dbReference type="EMBL" id="PJJ55944.1"/>
    </source>
</evidence>
<keyword evidence="3" id="KW-1185">Reference proteome</keyword>
<accession>A0A0B2BID7</accession>
<dbReference type="RefSeq" id="WP_039352574.1">
    <property type="nucleotide sequence ID" value="NZ_PGEZ01000001.1"/>
</dbReference>
<gene>
    <name evidence="2" type="ORF">CLV56_0147</name>
</gene>
<protein>
    <submittedName>
        <fullName evidence="2">Uncharacterized protein</fullName>
    </submittedName>
</protein>
<dbReference type="Proteomes" id="UP000230842">
    <property type="component" value="Unassembled WGS sequence"/>
</dbReference>
<evidence type="ECO:0000313" key="3">
    <source>
        <dbReference type="Proteomes" id="UP000230842"/>
    </source>
</evidence>